<dbReference type="SUPFAM" id="SSF64268">
    <property type="entry name" value="PX domain"/>
    <property type="match status" value="1"/>
</dbReference>
<dbReference type="PANTHER" id="PTHR22775">
    <property type="entry name" value="SORTING NEXIN"/>
    <property type="match status" value="1"/>
</dbReference>
<name>A0A4E0S152_FASHE</name>
<dbReference type="Pfam" id="PF00787">
    <property type="entry name" value="PX"/>
    <property type="match status" value="1"/>
</dbReference>
<comment type="caution">
    <text evidence="3">The sequence shown here is derived from an EMBL/GenBank/DDBJ whole genome shotgun (WGS) entry which is preliminary data.</text>
</comment>
<feature type="region of interest" description="Disordered" evidence="1">
    <location>
        <begin position="109"/>
        <end position="128"/>
    </location>
</feature>
<dbReference type="PROSITE" id="PS50195">
    <property type="entry name" value="PX"/>
    <property type="match status" value="1"/>
</dbReference>
<evidence type="ECO:0000313" key="4">
    <source>
        <dbReference type="Proteomes" id="UP000230066"/>
    </source>
</evidence>
<dbReference type="GO" id="GO:0097352">
    <property type="term" value="P:autophagosome maturation"/>
    <property type="evidence" value="ECO:0007669"/>
    <property type="project" value="TreeGrafter"/>
</dbReference>
<gene>
    <name evidence="3" type="ORF">D915_003024</name>
</gene>
<evidence type="ECO:0000259" key="2">
    <source>
        <dbReference type="PROSITE" id="PS50195"/>
    </source>
</evidence>
<proteinExistence type="predicted"/>
<reference evidence="3" key="1">
    <citation type="submission" date="2019-03" db="EMBL/GenBank/DDBJ databases">
        <title>Improved annotation for the trematode Fasciola hepatica.</title>
        <authorList>
            <person name="Choi Y.-J."/>
            <person name="Martin J."/>
            <person name="Mitreva M."/>
        </authorList>
    </citation>
    <scope>NUCLEOTIDE SEQUENCE [LARGE SCALE GENOMIC DNA]</scope>
</reference>
<dbReference type="GO" id="GO:0035091">
    <property type="term" value="F:phosphatidylinositol binding"/>
    <property type="evidence" value="ECO:0007669"/>
    <property type="project" value="InterPro"/>
</dbReference>
<feature type="region of interest" description="Disordered" evidence="1">
    <location>
        <begin position="20"/>
        <end position="47"/>
    </location>
</feature>
<dbReference type="Gene3D" id="3.30.1520.10">
    <property type="entry name" value="Phox-like domain"/>
    <property type="match status" value="1"/>
</dbReference>
<dbReference type="SMART" id="SM00312">
    <property type="entry name" value="PX"/>
    <property type="match status" value="1"/>
</dbReference>
<dbReference type="AlphaFoldDB" id="A0A4E0S152"/>
<dbReference type="PANTHER" id="PTHR22775:SF44">
    <property type="entry name" value="SORTING NEXIN-14"/>
    <property type="match status" value="1"/>
</dbReference>
<accession>A0A4E0S152</accession>
<dbReference type="GO" id="GO:0005770">
    <property type="term" value="C:late endosome"/>
    <property type="evidence" value="ECO:0007669"/>
    <property type="project" value="TreeGrafter"/>
</dbReference>
<dbReference type="InterPro" id="IPR001683">
    <property type="entry name" value="PX_dom"/>
</dbReference>
<evidence type="ECO:0000313" key="3">
    <source>
        <dbReference type="EMBL" id="THD26132.1"/>
    </source>
</evidence>
<dbReference type="Proteomes" id="UP000230066">
    <property type="component" value="Unassembled WGS sequence"/>
</dbReference>
<feature type="compositionally biased region" description="Polar residues" evidence="1">
    <location>
        <begin position="38"/>
        <end position="47"/>
    </location>
</feature>
<keyword evidence="4" id="KW-1185">Reference proteome</keyword>
<evidence type="ECO:0000256" key="1">
    <source>
        <dbReference type="SAM" id="MobiDB-lite"/>
    </source>
</evidence>
<dbReference type="EMBL" id="JXXN02000853">
    <property type="protein sequence ID" value="THD26132.1"/>
    <property type="molecule type" value="Genomic_DNA"/>
</dbReference>
<dbReference type="InterPro" id="IPR036871">
    <property type="entry name" value="PX_dom_sf"/>
</dbReference>
<sequence length="794" mass="88834">MIVYSMHLLREVLDETILDVLGPPSSPKPTRSPGCGGTNSSSGPSLFGNSLKNMFSGTHTVEGHLIQDLAFSVNRPQARLSSRPCKPTNRSALLRDRIAEVSGGADQTISLVSSGNGPSGDSQHQLHSHYLQRQSNPVDMSDWNVFIPGLSRPEVQPSRRLIDQLTSTPAASVSRGMIGTNDSNSFRMRLLDDSNTLSEGKSSGTRTPQLSPQYMFTVRTEHLVDCRRQPVARVDRKYSEFYVLEQKLLEFHGNAIAKQLPRRQFTPKTFEFMDAKREEFEEYLQFLLAQPFLRNSELLYTFLTSKTPFTSSLLSELNLGRLVKSVPLKLTKEKGQFLDDFLVSFYVSCSPQPIILEPVDPRPKSSAATITVLPSSGVGTLGGMDALASPDHYSIQPRQDSTVELGLTMTSSLSNASLNSGSRANGSATTVTSNSSVTPVTSSSLSIARPIQCTVLDNRLRARVFWNNASWSADRRKDLFGRVCDSKVLQWNGMTEAILYFIHQLNTDTNRSCPDSSHSDQSETTQSIEYTADPLQPDQSVNGLVTARPPTPPDPWDVSHAGWSEAFLNGPLTLDQIHLSVPSDPSPSLVSATPTLEQAIPNQSQTQPNHHNHHPHEQQNQSAATRISITWSDFYTALVQSGRLLLQHLTVQYRYFILWLCFQIWYYLRVPIDRWLSSYLVGCLQSSWTDSSYAASALQLLKATIFFPYTPSTEAEKRERKAQASALLQRTLLKMGFEYISSRERIEELLDRFLLCFQYPKWNKQLSYILLDHLVIALFPELQNSMELKLETLS</sequence>
<organism evidence="3 4">
    <name type="scientific">Fasciola hepatica</name>
    <name type="common">Liver fluke</name>
    <dbReference type="NCBI Taxonomy" id="6192"/>
    <lineage>
        <taxon>Eukaryota</taxon>
        <taxon>Metazoa</taxon>
        <taxon>Spiralia</taxon>
        <taxon>Lophotrochozoa</taxon>
        <taxon>Platyhelminthes</taxon>
        <taxon>Trematoda</taxon>
        <taxon>Digenea</taxon>
        <taxon>Plagiorchiida</taxon>
        <taxon>Echinostomata</taxon>
        <taxon>Echinostomatoidea</taxon>
        <taxon>Fasciolidae</taxon>
        <taxon>Fasciola</taxon>
    </lineage>
</organism>
<feature type="region of interest" description="Disordered" evidence="1">
    <location>
        <begin position="602"/>
        <end position="622"/>
    </location>
</feature>
<protein>
    <submittedName>
        <fullName evidence="3">Sorting nexin-14</fullName>
    </submittedName>
</protein>
<feature type="domain" description="PX" evidence="2">
    <location>
        <begin position="192"/>
        <end position="310"/>
    </location>
</feature>